<dbReference type="InterPro" id="IPR051269">
    <property type="entry name" value="Fe-S_cluster_ET"/>
</dbReference>
<evidence type="ECO:0000256" key="5">
    <source>
        <dbReference type="ARBA" id="ARBA00023004"/>
    </source>
</evidence>
<dbReference type="GO" id="GO:0051538">
    <property type="term" value="F:3 iron, 4 sulfur cluster binding"/>
    <property type="evidence" value="ECO:0007669"/>
    <property type="project" value="UniProtKB-KW"/>
</dbReference>
<dbReference type="PANTHER" id="PTHR36923">
    <property type="entry name" value="FERREDOXIN"/>
    <property type="match status" value="1"/>
</dbReference>
<evidence type="ECO:0000256" key="1">
    <source>
        <dbReference type="ARBA" id="ARBA00001927"/>
    </source>
</evidence>
<dbReference type="AlphaFoldDB" id="A0A177HJV9"/>
<gene>
    <name evidence="9" type="primary">subB_3</name>
    <name evidence="9" type="ORF">STSP_53960</name>
</gene>
<dbReference type="Gene3D" id="3.30.70.20">
    <property type="match status" value="1"/>
</dbReference>
<sequence length="64" mass="6956">MRIEVDRELCCGSGMCVLTDPETFDQSEEDGVVQVLRTQPSAERQAVVRSAVSGCPTSAIRLVE</sequence>
<dbReference type="EMBL" id="LOHS01000112">
    <property type="protein sequence ID" value="OAH11262.1"/>
    <property type="molecule type" value="Genomic_DNA"/>
</dbReference>
<evidence type="ECO:0000256" key="3">
    <source>
        <dbReference type="ARBA" id="ARBA00022723"/>
    </source>
</evidence>
<comment type="cofactor">
    <cofactor evidence="1">
        <name>[3Fe-4S] cluster</name>
        <dbReference type="ChEBI" id="CHEBI:21137"/>
    </cofactor>
</comment>
<keyword evidence="4 8" id="KW-0249">Electron transport</keyword>
<dbReference type="PATRIC" id="fig|1716141.3.peg.5669"/>
<keyword evidence="7" id="KW-0003">3Fe-4S</keyword>
<dbReference type="PRINTS" id="PR00352">
    <property type="entry name" value="3FE4SFRDOXIN"/>
</dbReference>
<dbReference type="STRING" id="1716141.STSP_53960"/>
<dbReference type="RefSeq" id="WP_067283075.1">
    <property type="nucleotide sequence ID" value="NZ_LOHS01000112.1"/>
</dbReference>
<evidence type="ECO:0000256" key="8">
    <source>
        <dbReference type="RuleBase" id="RU368020"/>
    </source>
</evidence>
<evidence type="ECO:0000256" key="4">
    <source>
        <dbReference type="ARBA" id="ARBA00022982"/>
    </source>
</evidence>
<organism evidence="9 10">
    <name type="scientific">Streptomyces jeddahensis</name>
    <dbReference type="NCBI Taxonomy" id="1716141"/>
    <lineage>
        <taxon>Bacteria</taxon>
        <taxon>Bacillati</taxon>
        <taxon>Actinomycetota</taxon>
        <taxon>Actinomycetes</taxon>
        <taxon>Kitasatosporales</taxon>
        <taxon>Streptomycetaceae</taxon>
        <taxon>Streptomyces</taxon>
    </lineage>
</organism>
<dbReference type="GO" id="GO:0009055">
    <property type="term" value="F:electron transfer activity"/>
    <property type="evidence" value="ECO:0007669"/>
    <property type="project" value="UniProtKB-UniRule"/>
</dbReference>
<evidence type="ECO:0000256" key="2">
    <source>
        <dbReference type="ARBA" id="ARBA00022448"/>
    </source>
</evidence>
<protein>
    <recommendedName>
        <fullName evidence="8">Ferredoxin</fullName>
    </recommendedName>
</protein>
<keyword evidence="2 8" id="KW-0813">Transport</keyword>
<dbReference type="GO" id="GO:0005506">
    <property type="term" value="F:iron ion binding"/>
    <property type="evidence" value="ECO:0007669"/>
    <property type="project" value="UniProtKB-UniRule"/>
</dbReference>
<evidence type="ECO:0000256" key="7">
    <source>
        <dbReference type="ARBA" id="ARBA00023291"/>
    </source>
</evidence>
<keyword evidence="6 8" id="KW-0411">Iron-sulfur</keyword>
<keyword evidence="10" id="KW-1185">Reference proteome</keyword>
<dbReference type="Proteomes" id="UP000077381">
    <property type="component" value="Unassembled WGS sequence"/>
</dbReference>
<evidence type="ECO:0000313" key="10">
    <source>
        <dbReference type="Proteomes" id="UP000077381"/>
    </source>
</evidence>
<comment type="function">
    <text evidence="8">Ferredoxins are iron-sulfur proteins that transfer electrons in a wide variety of metabolic reactions.</text>
</comment>
<reference evidence="9 10" key="1">
    <citation type="submission" date="2015-12" db="EMBL/GenBank/DDBJ databases">
        <title>Genome sequence of Streptomyces sp. G25.</title>
        <authorList>
            <person name="Poehlein A."/>
            <person name="Roettig A."/>
            <person name="Hiessl S."/>
            <person name="Hauschild P."/>
            <person name="Schauer J."/>
            <person name="Madkour M.H."/>
            <person name="Al-Ansari A.M."/>
            <person name="Almakishah N.H."/>
            <person name="Steinbuechel A."/>
            <person name="Daniel R."/>
        </authorList>
    </citation>
    <scope>NUCLEOTIDE SEQUENCE [LARGE SCALE GENOMIC DNA]</scope>
    <source>
        <strain evidence="10">G25(2015)</strain>
    </source>
</reference>
<dbReference type="Pfam" id="PF13370">
    <property type="entry name" value="Fer4_13"/>
    <property type="match status" value="1"/>
</dbReference>
<evidence type="ECO:0000256" key="6">
    <source>
        <dbReference type="ARBA" id="ARBA00023014"/>
    </source>
</evidence>
<name>A0A177HJV9_9ACTN</name>
<dbReference type="InterPro" id="IPR001080">
    <property type="entry name" value="3Fe4S_ferredoxin"/>
</dbReference>
<evidence type="ECO:0000313" key="9">
    <source>
        <dbReference type="EMBL" id="OAH11262.1"/>
    </source>
</evidence>
<keyword evidence="5 8" id="KW-0408">Iron</keyword>
<dbReference type="SUPFAM" id="SSF54862">
    <property type="entry name" value="4Fe-4S ferredoxins"/>
    <property type="match status" value="1"/>
</dbReference>
<keyword evidence="3 8" id="KW-0479">Metal-binding</keyword>
<accession>A0A177HJV9</accession>
<proteinExistence type="predicted"/>
<comment type="caution">
    <text evidence="9">The sequence shown here is derived from an EMBL/GenBank/DDBJ whole genome shotgun (WGS) entry which is preliminary data.</text>
</comment>
<dbReference type="OrthoDB" id="9803319at2"/>
<dbReference type="PANTHER" id="PTHR36923:SF3">
    <property type="entry name" value="FERREDOXIN"/>
    <property type="match status" value="1"/>
</dbReference>